<dbReference type="Pfam" id="PF12937">
    <property type="entry name" value="F-box-like"/>
    <property type="match status" value="1"/>
</dbReference>
<proteinExistence type="predicted"/>
<reference evidence="3" key="1">
    <citation type="submission" date="2020-06" db="EMBL/GenBank/DDBJ databases">
        <authorList>
            <person name="Li T."/>
            <person name="Hu X."/>
            <person name="Zhang T."/>
            <person name="Song X."/>
            <person name="Zhang H."/>
            <person name="Dai N."/>
            <person name="Sheng W."/>
            <person name="Hou X."/>
            <person name="Wei L."/>
        </authorList>
    </citation>
    <scope>NUCLEOTIDE SEQUENCE</scope>
    <source>
        <strain evidence="3">G01</strain>
        <tissue evidence="3">Leaf</tissue>
    </source>
</reference>
<protein>
    <submittedName>
        <fullName evidence="3">F-box protein SKIP24</fullName>
    </submittedName>
</protein>
<feature type="transmembrane region" description="Helical" evidence="1">
    <location>
        <begin position="255"/>
        <end position="274"/>
    </location>
</feature>
<feature type="domain" description="F-box" evidence="2">
    <location>
        <begin position="3"/>
        <end position="51"/>
    </location>
</feature>
<keyword evidence="1" id="KW-0812">Transmembrane</keyword>
<evidence type="ECO:0000313" key="3">
    <source>
        <dbReference type="EMBL" id="KAL0359759.1"/>
    </source>
</evidence>
<sequence>MSMLPDELWTRIMELGIQTKTLDHKNLCCLSITCRRLHRLAADDSLWSCFLLSDFPSSARDFNFLKNDDNSTSTVRDNNCSSSSAANVKFKSLYRIRYEKDREQKRLAHRRVVLRIESEIAERLRKIQEIELQTSVEKEKMNKAVAELLNVHKVRQASVALNVWQPEIIRGRQRQMIQQSNVPVDFRINALEMELSLCKQQIAGFDKALRVEKRRLDEAKEQLASVKYHPLQDFSSTSCQQNECMATTTRAALRFWLMAVITVVFIIIIIIGFLQFSPPSVSTSAGGSDDESDDPRVNTLLWCLRRKNIMPFPRGPFSSEEEESRAWYCRDIFRAMGYSYDFTGILPSDYLEALRLLHGKDQAAMDDHIRRLSLQQQRRNETLSRLRLYDSN</sequence>
<gene>
    <name evidence="3" type="ORF">Sangu_0825300</name>
</gene>
<dbReference type="SUPFAM" id="SSF81383">
    <property type="entry name" value="F-box domain"/>
    <property type="match status" value="1"/>
</dbReference>
<name>A0AAW2PWB3_9LAMI</name>
<keyword evidence="1" id="KW-0472">Membrane</keyword>
<dbReference type="InterPro" id="IPR001810">
    <property type="entry name" value="F-box_dom"/>
</dbReference>
<evidence type="ECO:0000256" key="1">
    <source>
        <dbReference type="SAM" id="Phobius"/>
    </source>
</evidence>
<organism evidence="3">
    <name type="scientific">Sesamum angustifolium</name>
    <dbReference type="NCBI Taxonomy" id="2727405"/>
    <lineage>
        <taxon>Eukaryota</taxon>
        <taxon>Viridiplantae</taxon>
        <taxon>Streptophyta</taxon>
        <taxon>Embryophyta</taxon>
        <taxon>Tracheophyta</taxon>
        <taxon>Spermatophyta</taxon>
        <taxon>Magnoliopsida</taxon>
        <taxon>eudicotyledons</taxon>
        <taxon>Gunneridae</taxon>
        <taxon>Pentapetalae</taxon>
        <taxon>asterids</taxon>
        <taxon>lamiids</taxon>
        <taxon>Lamiales</taxon>
        <taxon>Pedaliaceae</taxon>
        <taxon>Sesamum</taxon>
    </lineage>
</organism>
<reference evidence="3" key="2">
    <citation type="journal article" date="2024" name="Plant">
        <title>Genomic evolution and insights into agronomic trait innovations of Sesamum species.</title>
        <authorList>
            <person name="Miao H."/>
            <person name="Wang L."/>
            <person name="Qu L."/>
            <person name="Liu H."/>
            <person name="Sun Y."/>
            <person name="Le M."/>
            <person name="Wang Q."/>
            <person name="Wei S."/>
            <person name="Zheng Y."/>
            <person name="Lin W."/>
            <person name="Duan Y."/>
            <person name="Cao H."/>
            <person name="Xiong S."/>
            <person name="Wang X."/>
            <person name="Wei L."/>
            <person name="Li C."/>
            <person name="Ma Q."/>
            <person name="Ju M."/>
            <person name="Zhao R."/>
            <person name="Li G."/>
            <person name="Mu C."/>
            <person name="Tian Q."/>
            <person name="Mei H."/>
            <person name="Zhang T."/>
            <person name="Gao T."/>
            <person name="Zhang H."/>
        </authorList>
    </citation>
    <scope>NUCLEOTIDE SEQUENCE</scope>
    <source>
        <strain evidence="3">G01</strain>
    </source>
</reference>
<dbReference type="InterPro" id="IPR036047">
    <property type="entry name" value="F-box-like_dom_sf"/>
</dbReference>
<evidence type="ECO:0000259" key="2">
    <source>
        <dbReference type="Pfam" id="PF12937"/>
    </source>
</evidence>
<dbReference type="EMBL" id="JACGWK010000004">
    <property type="protein sequence ID" value="KAL0359759.1"/>
    <property type="molecule type" value="Genomic_DNA"/>
</dbReference>
<dbReference type="Gene3D" id="1.20.1280.50">
    <property type="match status" value="1"/>
</dbReference>
<accession>A0AAW2PWB3</accession>
<dbReference type="AlphaFoldDB" id="A0AAW2PWB3"/>
<keyword evidence="1" id="KW-1133">Transmembrane helix</keyword>
<comment type="caution">
    <text evidence="3">The sequence shown here is derived from an EMBL/GenBank/DDBJ whole genome shotgun (WGS) entry which is preliminary data.</text>
</comment>